<reference evidence="10" key="1">
    <citation type="journal article" date="2019" name="Int. J. Syst. Evol. Microbiol.">
        <title>The Global Catalogue of Microorganisms (GCM) 10K type strain sequencing project: providing services to taxonomists for standard genome sequencing and annotation.</title>
        <authorList>
            <consortium name="The Broad Institute Genomics Platform"/>
            <consortium name="The Broad Institute Genome Sequencing Center for Infectious Disease"/>
            <person name="Wu L."/>
            <person name="Ma J."/>
        </authorList>
    </citation>
    <scope>NUCLEOTIDE SEQUENCE [LARGE SCALE GENOMIC DNA]</scope>
    <source>
        <strain evidence="10">CGMCC 4.7289</strain>
    </source>
</reference>
<keyword evidence="2" id="KW-0813">Transport</keyword>
<evidence type="ECO:0000256" key="7">
    <source>
        <dbReference type="PIRNR" id="PIRNR000077"/>
    </source>
</evidence>
<dbReference type="Gene3D" id="3.40.30.10">
    <property type="entry name" value="Glutaredoxin"/>
    <property type="match status" value="1"/>
</dbReference>
<evidence type="ECO:0000256" key="4">
    <source>
        <dbReference type="ARBA" id="ARBA00023157"/>
    </source>
</evidence>
<dbReference type="PROSITE" id="PS00194">
    <property type="entry name" value="THIOREDOXIN_1"/>
    <property type="match status" value="1"/>
</dbReference>
<gene>
    <name evidence="9" type="primary">trxA</name>
    <name evidence="9" type="ORF">ACFOZ4_40675</name>
</gene>
<evidence type="ECO:0000313" key="9">
    <source>
        <dbReference type="EMBL" id="MFC4136959.1"/>
    </source>
</evidence>
<dbReference type="RefSeq" id="WP_253762137.1">
    <property type="nucleotide sequence ID" value="NZ_JAMZDZ010000001.1"/>
</dbReference>
<dbReference type="PRINTS" id="PR00421">
    <property type="entry name" value="THIOREDOXIN"/>
</dbReference>
<organism evidence="9 10">
    <name type="scientific">Hamadaea flava</name>
    <dbReference type="NCBI Taxonomy" id="1742688"/>
    <lineage>
        <taxon>Bacteria</taxon>
        <taxon>Bacillati</taxon>
        <taxon>Actinomycetota</taxon>
        <taxon>Actinomycetes</taxon>
        <taxon>Micromonosporales</taxon>
        <taxon>Micromonosporaceae</taxon>
        <taxon>Hamadaea</taxon>
    </lineage>
</organism>
<proteinExistence type="inferred from homology"/>
<dbReference type="InterPro" id="IPR036249">
    <property type="entry name" value="Thioredoxin-like_sf"/>
</dbReference>
<dbReference type="CDD" id="cd02947">
    <property type="entry name" value="TRX_family"/>
    <property type="match status" value="1"/>
</dbReference>
<dbReference type="Proteomes" id="UP001595816">
    <property type="component" value="Unassembled WGS sequence"/>
</dbReference>
<protein>
    <recommendedName>
        <fullName evidence="6 7">Thioredoxin</fullName>
    </recommendedName>
</protein>
<dbReference type="PANTHER" id="PTHR45663:SF11">
    <property type="entry name" value="GEO12009P1"/>
    <property type="match status" value="1"/>
</dbReference>
<evidence type="ECO:0000256" key="1">
    <source>
        <dbReference type="ARBA" id="ARBA00008987"/>
    </source>
</evidence>
<evidence type="ECO:0000256" key="6">
    <source>
        <dbReference type="NCBIfam" id="TIGR01068"/>
    </source>
</evidence>
<keyword evidence="3" id="KW-0249">Electron transport</keyword>
<dbReference type="Pfam" id="PF00085">
    <property type="entry name" value="Thioredoxin"/>
    <property type="match status" value="1"/>
</dbReference>
<dbReference type="PIRSF" id="PIRSF000077">
    <property type="entry name" value="Thioredoxin"/>
    <property type="match status" value="1"/>
</dbReference>
<evidence type="ECO:0000256" key="3">
    <source>
        <dbReference type="ARBA" id="ARBA00022982"/>
    </source>
</evidence>
<comment type="similarity">
    <text evidence="1 7">Belongs to the thioredoxin family.</text>
</comment>
<dbReference type="InterPro" id="IPR005746">
    <property type="entry name" value="Thioredoxin"/>
</dbReference>
<dbReference type="EMBL" id="JBHSAY010000035">
    <property type="protein sequence ID" value="MFC4136959.1"/>
    <property type="molecule type" value="Genomic_DNA"/>
</dbReference>
<dbReference type="SUPFAM" id="SSF52833">
    <property type="entry name" value="Thioredoxin-like"/>
    <property type="match status" value="1"/>
</dbReference>
<name>A0ABV8M2W8_9ACTN</name>
<dbReference type="InterPro" id="IPR017937">
    <property type="entry name" value="Thioredoxin_CS"/>
</dbReference>
<sequence length="114" mass="12112">MTLSVTDATFADEVLGAYAPVLVEFWAEWCPPCHKMAPVLDQLTGEYAGRAQVAKLNADENPATARAYGIMAMPTFALFSGGEVVWQVVGAQPAGRLRAKLDEAISAAASGVRR</sequence>
<dbReference type="InterPro" id="IPR013766">
    <property type="entry name" value="Thioredoxin_domain"/>
</dbReference>
<keyword evidence="5" id="KW-0676">Redox-active center</keyword>
<evidence type="ECO:0000256" key="5">
    <source>
        <dbReference type="ARBA" id="ARBA00023284"/>
    </source>
</evidence>
<evidence type="ECO:0000259" key="8">
    <source>
        <dbReference type="PROSITE" id="PS51352"/>
    </source>
</evidence>
<evidence type="ECO:0000256" key="2">
    <source>
        <dbReference type="ARBA" id="ARBA00022448"/>
    </source>
</evidence>
<evidence type="ECO:0000313" key="10">
    <source>
        <dbReference type="Proteomes" id="UP001595816"/>
    </source>
</evidence>
<dbReference type="PROSITE" id="PS51352">
    <property type="entry name" value="THIOREDOXIN_2"/>
    <property type="match status" value="1"/>
</dbReference>
<feature type="domain" description="Thioredoxin" evidence="8">
    <location>
        <begin position="1"/>
        <end position="106"/>
    </location>
</feature>
<keyword evidence="4" id="KW-1015">Disulfide bond</keyword>
<dbReference type="NCBIfam" id="TIGR01068">
    <property type="entry name" value="thioredoxin"/>
    <property type="match status" value="1"/>
</dbReference>
<comment type="caution">
    <text evidence="9">The sequence shown here is derived from an EMBL/GenBank/DDBJ whole genome shotgun (WGS) entry which is preliminary data.</text>
</comment>
<keyword evidence="10" id="KW-1185">Reference proteome</keyword>
<dbReference type="PANTHER" id="PTHR45663">
    <property type="entry name" value="GEO12009P1"/>
    <property type="match status" value="1"/>
</dbReference>
<accession>A0ABV8M2W8</accession>